<evidence type="ECO:0000259" key="5">
    <source>
        <dbReference type="PROSITE" id="PS50067"/>
    </source>
</evidence>
<evidence type="ECO:0000313" key="7">
    <source>
        <dbReference type="Proteomes" id="UP000289340"/>
    </source>
</evidence>
<reference evidence="6 7" key="1">
    <citation type="submission" date="2018-09" db="EMBL/GenBank/DDBJ databases">
        <title>A high-quality reference genome of wild soybean provides a powerful tool to mine soybean genomes.</title>
        <authorList>
            <person name="Xie M."/>
            <person name="Chung C.Y.L."/>
            <person name="Li M.-W."/>
            <person name="Wong F.-L."/>
            <person name="Chan T.-F."/>
            <person name="Lam H.-M."/>
        </authorList>
    </citation>
    <scope>NUCLEOTIDE SEQUENCE [LARGE SCALE GENOMIC DNA]</scope>
    <source>
        <strain evidence="7">cv. W05</strain>
        <tissue evidence="6">Hypocotyl of etiolated seedlings</tissue>
    </source>
</reference>
<dbReference type="InterPro" id="IPR027417">
    <property type="entry name" value="P-loop_NTPase"/>
</dbReference>
<accession>A0A445G853</accession>
<dbReference type="InterPro" id="IPR058352">
    <property type="entry name" value="DUF8039"/>
</dbReference>
<dbReference type="Pfam" id="PF26133">
    <property type="entry name" value="DUF8039"/>
    <property type="match status" value="1"/>
</dbReference>
<comment type="caution">
    <text evidence="6">The sequence shown here is derived from an EMBL/GenBank/DDBJ whole genome shotgun (WGS) entry which is preliminary data.</text>
</comment>
<dbReference type="GO" id="GO:0003777">
    <property type="term" value="F:microtubule motor activity"/>
    <property type="evidence" value="ECO:0007669"/>
    <property type="project" value="InterPro"/>
</dbReference>
<dbReference type="PANTHER" id="PTHR33018:SF34">
    <property type="entry name" value="OS02G0472350 PROTEIN"/>
    <property type="match status" value="1"/>
</dbReference>
<protein>
    <submittedName>
        <fullName evidence="6">Kinesin-like protein KIN-14Q</fullName>
    </submittedName>
</protein>
<dbReference type="PROSITE" id="PS50067">
    <property type="entry name" value="KINESIN_MOTOR_2"/>
    <property type="match status" value="1"/>
</dbReference>
<name>A0A445G853_GLYSO</name>
<evidence type="ECO:0000313" key="6">
    <source>
        <dbReference type="EMBL" id="RZB57373.1"/>
    </source>
</evidence>
<gene>
    <name evidence="6" type="ORF">D0Y65_046161</name>
</gene>
<feature type="coiled-coil region" evidence="3">
    <location>
        <begin position="187"/>
        <end position="214"/>
    </location>
</feature>
<dbReference type="SMART" id="SM00129">
    <property type="entry name" value="KISc"/>
    <property type="match status" value="1"/>
</dbReference>
<keyword evidence="3" id="KW-0175">Coiled coil</keyword>
<feature type="coiled-coil region" evidence="3">
    <location>
        <begin position="692"/>
        <end position="740"/>
    </location>
</feature>
<dbReference type="GO" id="GO:0008017">
    <property type="term" value="F:microtubule binding"/>
    <property type="evidence" value="ECO:0007669"/>
    <property type="project" value="InterPro"/>
</dbReference>
<feature type="region of interest" description="Disordered" evidence="4">
    <location>
        <begin position="1"/>
        <end position="27"/>
    </location>
</feature>
<dbReference type="GO" id="GO:0007018">
    <property type="term" value="P:microtubule-based movement"/>
    <property type="evidence" value="ECO:0007669"/>
    <property type="project" value="InterPro"/>
</dbReference>
<dbReference type="Pfam" id="PF16796">
    <property type="entry name" value="Microtub_bd"/>
    <property type="match status" value="1"/>
</dbReference>
<dbReference type="PANTHER" id="PTHR33018">
    <property type="entry name" value="OS10G0338966 PROTEIN-RELATED"/>
    <property type="match status" value="1"/>
</dbReference>
<dbReference type="AlphaFoldDB" id="A0A445G853"/>
<evidence type="ECO:0000256" key="3">
    <source>
        <dbReference type="SAM" id="Coils"/>
    </source>
</evidence>
<evidence type="ECO:0000256" key="2">
    <source>
        <dbReference type="PROSITE-ProRule" id="PRU00283"/>
    </source>
</evidence>
<dbReference type="InterPro" id="IPR031852">
    <property type="entry name" value="Vik1/Cik1_MT-bd"/>
</dbReference>
<organism evidence="6 7">
    <name type="scientific">Glycine soja</name>
    <name type="common">Wild soybean</name>
    <dbReference type="NCBI Taxonomy" id="3848"/>
    <lineage>
        <taxon>Eukaryota</taxon>
        <taxon>Viridiplantae</taxon>
        <taxon>Streptophyta</taxon>
        <taxon>Embryophyta</taxon>
        <taxon>Tracheophyta</taxon>
        <taxon>Spermatophyta</taxon>
        <taxon>Magnoliopsida</taxon>
        <taxon>eudicotyledons</taxon>
        <taxon>Gunneridae</taxon>
        <taxon>Pentapetalae</taxon>
        <taxon>rosids</taxon>
        <taxon>fabids</taxon>
        <taxon>Fabales</taxon>
        <taxon>Fabaceae</taxon>
        <taxon>Papilionoideae</taxon>
        <taxon>50 kb inversion clade</taxon>
        <taxon>NPAAA clade</taxon>
        <taxon>indigoferoid/millettioid clade</taxon>
        <taxon>Phaseoleae</taxon>
        <taxon>Glycine</taxon>
        <taxon>Glycine subgen. Soja</taxon>
    </lineage>
</organism>
<evidence type="ECO:0000256" key="4">
    <source>
        <dbReference type="SAM" id="MobiDB-lite"/>
    </source>
</evidence>
<feature type="binding site" evidence="2">
    <location>
        <begin position="928"/>
        <end position="935"/>
    </location>
    <ligand>
        <name>ATP</name>
        <dbReference type="ChEBI" id="CHEBI:30616"/>
    </ligand>
</feature>
<keyword evidence="1 2" id="KW-0505">Motor protein</keyword>
<proteinExistence type="inferred from homology"/>
<dbReference type="Gene3D" id="3.40.850.10">
    <property type="entry name" value="Kinesin motor domain"/>
    <property type="match status" value="1"/>
</dbReference>
<sequence length="1002" mass="113487">MTTPPPSPTQAEIPSDGTSRKTRQATRLRRLTARTLDQPRETININPTTGRGSGPHKDKFHNYLGVVARDKIPILHSTWNDVPETLKNMIWDDILAKFDIPEGDNAKKKVMSMVATRWRQFKSSLTTKYVYGNSDGQPKDDPSVKYGIDAKDWAEFAKMRQTPTWQGIRKKAQEIQKYNDSPHLLSREGYELLEKKLMEEKRNIREEKAGFTEDPSLYLPPSPISRHEKWKKARTKQYGQMTSQAKKEIADKIGSFAALCCFVLFEHDSLEEQSTQGSFVPFGRDDILNMAIGRPEHPGRVRAAGTGVTISQYFGPASRQSTTLSNSITPEQLADIIGNLKEEWRREAHDIQLLAARVSTKGSCAALETNALAKEISELHCDSVGLHVTAENSTKLVAVGTQCDNFGTIHNVPYADDVVRVSVVKVIFGDVEVPIPTLEIKFVKEDLGSFVPWPTYLVKPMLPKDPEKAFSSPLKTVEEEKASVVVDPLGDLVKNLFDIYQRPVELSWYGTKFGINNVKDGFFITHADVTEIVLGDKCLNISILQLWLMFIHDWSSSIGYGALYGFLEPQCIHNANTKRQEYENYIGKWLKEAGKQIYIAPYLNHAHWQLLVLCLGDNLVVRFCSLRKKPNAAIKGAVNRVMFKQETTSVDTMLCTGYGASYNAYGHCSEGADTHFGMSNEGIEDIGMEAKFKRLKRDFDSQRKKLTETRRELGEIKRENQQKSRECQEAWNSLKELQNELMCKSMHVGSLAFAIEGQVKDKSKWFSSLRNFTRKLKIMKMEHIKLLEEAEASKKYQADMREMGLIIKSKINEQLESHEDLKSKYIEGATERKDLYNKVLELRGNIRVFCHCRSFNTNEIYAGATMALDFESMKDGDLTIMSNGAPKKTFKFDVVFGPQAEQADIFKDTTPFATSVLEGFNVCIFAYGQTGTGKTFTIEGTKEAQGVNFRTLEKMFDIIKERHKLYCYNISVSVLEVYNEQIRDLLVAGNHPGTTAKRYTTN</sequence>
<keyword evidence="2" id="KW-0547">Nucleotide-binding</keyword>
<feature type="domain" description="Kinesin motor" evidence="5">
    <location>
        <begin position="845"/>
        <end position="1002"/>
    </location>
</feature>
<dbReference type="InterPro" id="IPR036961">
    <property type="entry name" value="Kinesin_motor_dom_sf"/>
</dbReference>
<dbReference type="EMBL" id="QZWG01000017">
    <property type="protein sequence ID" value="RZB57373.1"/>
    <property type="molecule type" value="Genomic_DNA"/>
</dbReference>
<dbReference type="InterPro" id="IPR038765">
    <property type="entry name" value="Papain-like_cys_pep_sf"/>
</dbReference>
<keyword evidence="2" id="KW-0067">ATP-binding</keyword>
<keyword evidence="7" id="KW-1185">Reference proteome</keyword>
<dbReference type="SUPFAM" id="SSF54001">
    <property type="entry name" value="Cysteine proteinases"/>
    <property type="match status" value="1"/>
</dbReference>
<dbReference type="Proteomes" id="UP000289340">
    <property type="component" value="Chromosome 17"/>
</dbReference>
<dbReference type="InterPro" id="IPR001752">
    <property type="entry name" value="Kinesin_motor_dom"/>
</dbReference>
<comment type="similarity">
    <text evidence="2">Belongs to the TRAFAC class myosin-kinesin ATPase superfamily. Kinesin family.</text>
</comment>
<dbReference type="SUPFAM" id="SSF52540">
    <property type="entry name" value="P-loop containing nucleoside triphosphate hydrolases"/>
    <property type="match status" value="1"/>
</dbReference>
<dbReference type="GO" id="GO:0005524">
    <property type="term" value="F:ATP binding"/>
    <property type="evidence" value="ECO:0007669"/>
    <property type="project" value="UniProtKB-UniRule"/>
</dbReference>
<evidence type="ECO:0000256" key="1">
    <source>
        <dbReference type="ARBA" id="ARBA00023175"/>
    </source>
</evidence>